<keyword evidence="7" id="KW-1185">Reference proteome</keyword>
<dbReference type="SMART" id="SM00360">
    <property type="entry name" value="RRM"/>
    <property type="match status" value="1"/>
</dbReference>
<dbReference type="Pfam" id="PF00076">
    <property type="entry name" value="RRM_1"/>
    <property type="match status" value="1"/>
</dbReference>
<evidence type="ECO:0000313" key="7">
    <source>
        <dbReference type="Proteomes" id="UP000747542"/>
    </source>
</evidence>
<dbReference type="EMBL" id="JAHLQT010013238">
    <property type="protein sequence ID" value="KAG7170973.1"/>
    <property type="molecule type" value="Genomic_DNA"/>
</dbReference>
<comment type="caution">
    <text evidence="6">The sequence shown here is derived from an EMBL/GenBank/DDBJ whole genome shotgun (WGS) entry which is preliminary data.</text>
</comment>
<dbReference type="GO" id="GO:0003723">
    <property type="term" value="F:RNA binding"/>
    <property type="evidence" value="ECO:0007669"/>
    <property type="project" value="UniProtKB-UniRule"/>
</dbReference>
<dbReference type="InterPro" id="IPR000504">
    <property type="entry name" value="RRM_dom"/>
</dbReference>
<evidence type="ECO:0000256" key="1">
    <source>
        <dbReference type="ARBA" id="ARBA00004123"/>
    </source>
</evidence>
<dbReference type="InterPro" id="IPR012677">
    <property type="entry name" value="Nucleotide-bd_a/b_plait_sf"/>
</dbReference>
<feature type="domain" description="RRM" evidence="5">
    <location>
        <begin position="2"/>
        <end position="72"/>
    </location>
</feature>
<dbReference type="Proteomes" id="UP000747542">
    <property type="component" value="Unassembled WGS sequence"/>
</dbReference>
<gene>
    <name evidence="6" type="primary">Srr55-L2</name>
    <name evidence="6" type="ORF">Hamer_G012547</name>
</gene>
<dbReference type="GO" id="GO:0005634">
    <property type="term" value="C:nucleus"/>
    <property type="evidence" value="ECO:0007669"/>
    <property type="project" value="UniProtKB-SubCell"/>
</dbReference>
<protein>
    <submittedName>
        <fullName evidence="6">Serine-arginine protein 55-like 2</fullName>
    </submittedName>
</protein>
<dbReference type="Gene3D" id="3.30.70.330">
    <property type="match status" value="1"/>
</dbReference>
<dbReference type="AlphaFoldDB" id="A0A8J5KEW0"/>
<keyword evidence="2 4" id="KW-0694">RNA-binding</keyword>
<accession>A0A8J5KEW0</accession>
<proteinExistence type="predicted"/>
<dbReference type="SUPFAM" id="SSF54928">
    <property type="entry name" value="RNA-binding domain, RBD"/>
    <property type="match status" value="1"/>
</dbReference>
<organism evidence="6 7">
    <name type="scientific">Homarus americanus</name>
    <name type="common">American lobster</name>
    <dbReference type="NCBI Taxonomy" id="6706"/>
    <lineage>
        <taxon>Eukaryota</taxon>
        <taxon>Metazoa</taxon>
        <taxon>Ecdysozoa</taxon>
        <taxon>Arthropoda</taxon>
        <taxon>Crustacea</taxon>
        <taxon>Multicrustacea</taxon>
        <taxon>Malacostraca</taxon>
        <taxon>Eumalacostraca</taxon>
        <taxon>Eucarida</taxon>
        <taxon>Decapoda</taxon>
        <taxon>Pleocyemata</taxon>
        <taxon>Astacidea</taxon>
        <taxon>Nephropoidea</taxon>
        <taxon>Nephropidae</taxon>
        <taxon>Homarus</taxon>
    </lineage>
</organism>
<dbReference type="PANTHER" id="PTHR48038:SF3">
    <property type="entry name" value="SPLICING FACTOR, ARGININE_SERINE-RICH 1-RELATED"/>
    <property type="match status" value="1"/>
</dbReference>
<evidence type="ECO:0000256" key="2">
    <source>
        <dbReference type="ARBA" id="ARBA00022884"/>
    </source>
</evidence>
<sequence length="162" mass="18882">MARVYVGGLHYNCRERDLERFFKRYGRLRDCLIKNGYGFVEFEDERDADDAVYEMNGRELLGERVTVEHARGLPRRGGYSGFGGRDRDRERRPAWLDRKDKRYGPPTRTPYRVIVENLSSRISWQVGLYNRVLSPAAKHQPWVSHYLLPCPFGDEVGVDGIS</sequence>
<evidence type="ECO:0000313" key="6">
    <source>
        <dbReference type="EMBL" id="KAG7170973.1"/>
    </source>
</evidence>
<comment type="subcellular location">
    <subcellularLocation>
        <location evidence="1">Nucleus</location>
    </subcellularLocation>
</comment>
<dbReference type="PANTHER" id="PTHR48038">
    <property type="entry name" value="RIBONUCLEOPROTEIN RB97D"/>
    <property type="match status" value="1"/>
</dbReference>
<dbReference type="InterPro" id="IPR035979">
    <property type="entry name" value="RBD_domain_sf"/>
</dbReference>
<reference evidence="6" key="1">
    <citation type="journal article" date="2021" name="Sci. Adv.">
        <title>The American lobster genome reveals insights on longevity, neural, and immune adaptations.</title>
        <authorList>
            <person name="Polinski J.M."/>
            <person name="Zimin A.V."/>
            <person name="Clark K.F."/>
            <person name="Kohn A.B."/>
            <person name="Sadowski N."/>
            <person name="Timp W."/>
            <person name="Ptitsyn A."/>
            <person name="Khanna P."/>
            <person name="Romanova D.Y."/>
            <person name="Williams P."/>
            <person name="Greenwood S.J."/>
            <person name="Moroz L.L."/>
            <person name="Walt D.R."/>
            <person name="Bodnar A.G."/>
        </authorList>
    </citation>
    <scope>NUCLEOTIDE SEQUENCE</scope>
    <source>
        <strain evidence="6">GMGI-L3</strain>
    </source>
</reference>
<name>A0A8J5KEW0_HOMAM</name>
<evidence type="ECO:0000259" key="5">
    <source>
        <dbReference type="PROSITE" id="PS50102"/>
    </source>
</evidence>
<evidence type="ECO:0000256" key="3">
    <source>
        <dbReference type="ARBA" id="ARBA00023242"/>
    </source>
</evidence>
<dbReference type="PROSITE" id="PS50102">
    <property type="entry name" value="RRM"/>
    <property type="match status" value="1"/>
</dbReference>
<dbReference type="CDD" id="cd12337">
    <property type="entry name" value="RRM1_SRSF4_like"/>
    <property type="match status" value="1"/>
</dbReference>
<evidence type="ECO:0000256" key="4">
    <source>
        <dbReference type="PROSITE-ProRule" id="PRU00176"/>
    </source>
</evidence>
<keyword evidence="3" id="KW-0539">Nucleus</keyword>
<dbReference type="FunFam" id="3.30.70.330:FF:000420">
    <property type="entry name" value="serine-arginine protein 55 isoform X1"/>
    <property type="match status" value="1"/>
</dbReference>